<keyword evidence="1" id="KW-0812">Transmembrane</keyword>
<proteinExistence type="predicted"/>
<dbReference type="Proteomes" id="UP001400965">
    <property type="component" value="Unassembled WGS sequence"/>
</dbReference>
<feature type="transmembrane region" description="Helical" evidence="1">
    <location>
        <begin position="57"/>
        <end position="76"/>
    </location>
</feature>
<feature type="transmembrane region" description="Helical" evidence="1">
    <location>
        <begin position="33"/>
        <end position="51"/>
    </location>
</feature>
<sequence length="191" mass="22795">MLQFNLMIITLLICSVILLSGVKIMFNPRYAQVIMFIFITYSPFSDLIEGYKLGYTGISSIIIFSIVFLLIFIWGYRKNKHIYSIHNVKKTDVINIIEEYLKIKNIKYEIREDEIYLPEFYKTIFIDSLMSISLDFKDIKDIDFYNDLVKKIKSGIKEIKLRYFPIEGMFYLIFTGILYWIKTDFLVNFLK</sequence>
<accession>A0ABN1M6Z3</accession>
<dbReference type="RefSeq" id="WP_346045420.1">
    <property type="nucleotide sequence ID" value="NZ_BAAACP010000011.1"/>
</dbReference>
<reference evidence="2 3" key="1">
    <citation type="journal article" date="2019" name="Int. J. Syst. Evol. Microbiol.">
        <title>The Global Catalogue of Microorganisms (GCM) 10K type strain sequencing project: providing services to taxonomists for standard genome sequencing and annotation.</title>
        <authorList>
            <consortium name="The Broad Institute Genomics Platform"/>
            <consortium name="The Broad Institute Genome Sequencing Center for Infectious Disease"/>
            <person name="Wu L."/>
            <person name="Ma J."/>
        </authorList>
    </citation>
    <scope>NUCLEOTIDE SEQUENCE [LARGE SCALE GENOMIC DNA]</scope>
    <source>
        <strain evidence="2 3">JCM 6486</strain>
    </source>
</reference>
<evidence type="ECO:0000313" key="2">
    <source>
        <dbReference type="EMBL" id="GAA0864734.1"/>
    </source>
</evidence>
<evidence type="ECO:0000313" key="3">
    <source>
        <dbReference type="Proteomes" id="UP001400965"/>
    </source>
</evidence>
<protein>
    <submittedName>
        <fullName evidence="2">Uncharacterized protein</fullName>
    </submittedName>
</protein>
<name>A0ABN1M6Z3_9FIRM</name>
<keyword evidence="1" id="KW-1133">Transmembrane helix</keyword>
<evidence type="ECO:0000256" key="1">
    <source>
        <dbReference type="SAM" id="Phobius"/>
    </source>
</evidence>
<organism evidence="2 3">
    <name type="scientific">Paraclostridium tenue</name>
    <dbReference type="NCBI Taxonomy" id="1737"/>
    <lineage>
        <taxon>Bacteria</taxon>
        <taxon>Bacillati</taxon>
        <taxon>Bacillota</taxon>
        <taxon>Clostridia</taxon>
        <taxon>Peptostreptococcales</taxon>
        <taxon>Peptostreptococcaceae</taxon>
        <taxon>Paraclostridium</taxon>
    </lineage>
</organism>
<gene>
    <name evidence="2" type="ORF">GCM10008917_19390</name>
</gene>
<dbReference type="EMBL" id="BAAACP010000011">
    <property type="protein sequence ID" value="GAA0864734.1"/>
    <property type="molecule type" value="Genomic_DNA"/>
</dbReference>
<feature type="transmembrane region" description="Helical" evidence="1">
    <location>
        <begin position="161"/>
        <end position="181"/>
    </location>
</feature>
<feature type="transmembrane region" description="Helical" evidence="1">
    <location>
        <begin position="6"/>
        <end position="26"/>
    </location>
</feature>
<comment type="caution">
    <text evidence="2">The sequence shown here is derived from an EMBL/GenBank/DDBJ whole genome shotgun (WGS) entry which is preliminary data.</text>
</comment>
<keyword evidence="3" id="KW-1185">Reference proteome</keyword>
<keyword evidence="1" id="KW-0472">Membrane</keyword>